<dbReference type="AlphaFoldDB" id="A0A1G8ZLW0"/>
<feature type="domain" description="DhaL" evidence="3">
    <location>
        <begin position="4"/>
        <end position="204"/>
    </location>
</feature>
<dbReference type="NCBIfam" id="TIGR02365">
    <property type="entry name" value="dha_L_ycgS"/>
    <property type="match status" value="1"/>
</dbReference>
<dbReference type="InterPro" id="IPR012737">
    <property type="entry name" value="DhaK_L_YcgS"/>
</dbReference>
<dbReference type="PROSITE" id="PS51480">
    <property type="entry name" value="DHAL"/>
    <property type="match status" value="1"/>
</dbReference>
<dbReference type="GO" id="GO:0005829">
    <property type="term" value="C:cytosol"/>
    <property type="evidence" value="ECO:0007669"/>
    <property type="project" value="TreeGrafter"/>
</dbReference>
<protein>
    <submittedName>
        <fullName evidence="4">Dihydroxyacetone kinase DhaL subunit</fullName>
    </submittedName>
</protein>
<dbReference type="InterPro" id="IPR050861">
    <property type="entry name" value="Dihydroxyacetone_Kinase"/>
</dbReference>
<dbReference type="STRING" id="492660.SAMN05192566_0399"/>
<dbReference type="InterPro" id="IPR036117">
    <property type="entry name" value="DhaL_dom_sf"/>
</dbReference>
<dbReference type="GO" id="GO:0019563">
    <property type="term" value="P:glycerol catabolic process"/>
    <property type="evidence" value="ECO:0007669"/>
    <property type="project" value="TreeGrafter"/>
</dbReference>
<dbReference type="FunFam" id="1.25.40.340:FF:000002">
    <property type="entry name" value="Dihydroxyacetone kinase, L subunit"/>
    <property type="match status" value="1"/>
</dbReference>
<evidence type="ECO:0000256" key="2">
    <source>
        <dbReference type="ARBA" id="ARBA00022777"/>
    </source>
</evidence>
<dbReference type="GO" id="GO:0004371">
    <property type="term" value="F:glycerone kinase activity"/>
    <property type="evidence" value="ECO:0007669"/>
    <property type="project" value="InterPro"/>
</dbReference>
<dbReference type="PANTHER" id="PTHR28629:SF4">
    <property type="entry name" value="TRIOKINASE_FMN CYCLASE"/>
    <property type="match status" value="1"/>
</dbReference>
<dbReference type="EMBL" id="FNFX01000001">
    <property type="protein sequence ID" value="SDK16066.1"/>
    <property type="molecule type" value="Genomic_DNA"/>
</dbReference>
<dbReference type="InterPro" id="IPR004007">
    <property type="entry name" value="DhaL_dom"/>
</dbReference>
<evidence type="ECO:0000313" key="5">
    <source>
        <dbReference type="Proteomes" id="UP000198629"/>
    </source>
</evidence>
<dbReference type="Gene3D" id="1.25.40.340">
    <property type="match status" value="1"/>
</dbReference>
<keyword evidence="2 4" id="KW-0418">Kinase</keyword>
<dbReference type="OrthoDB" id="9800291at2"/>
<evidence type="ECO:0000259" key="3">
    <source>
        <dbReference type="PROSITE" id="PS51480"/>
    </source>
</evidence>
<dbReference type="Proteomes" id="UP000198629">
    <property type="component" value="Unassembled WGS sequence"/>
</dbReference>
<keyword evidence="5" id="KW-1185">Reference proteome</keyword>
<accession>A0A1G8ZLW0</accession>
<dbReference type="SMART" id="SM01120">
    <property type="entry name" value="Dak2"/>
    <property type="match status" value="1"/>
</dbReference>
<proteinExistence type="predicted"/>
<dbReference type="Pfam" id="PF02734">
    <property type="entry name" value="Dak2"/>
    <property type="match status" value="1"/>
</dbReference>
<sequence length="211" mass="21987">MNSATINHAAAAIRSAILAHEADIECLDREIGDGDHYINIKRGCEAIASIEAELAPLSATDALNKIGMKLLSTIGGASGPLFASFFMGMSKSLKASATMNTLVLAQAFEAGVQAIMQRGKAQAGEKTMLDVLIPVASTFKQLADQGEPTSVITTRLKIVTGEGLESTRNMLATKGRASGLGERAIGHLDAGAKSCQVMIEAVCDLVSSHSQ</sequence>
<evidence type="ECO:0000313" key="4">
    <source>
        <dbReference type="EMBL" id="SDK16066.1"/>
    </source>
</evidence>
<organism evidence="4 5">
    <name type="scientific">Methylophilus rhizosphaerae</name>
    <dbReference type="NCBI Taxonomy" id="492660"/>
    <lineage>
        <taxon>Bacteria</taxon>
        <taxon>Pseudomonadati</taxon>
        <taxon>Pseudomonadota</taxon>
        <taxon>Betaproteobacteria</taxon>
        <taxon>Nitrosomonadales</taxon>
        <taxon>Methylophilaceae</taxon>
        <taxon>Methylophilus</taxon>
    </lineage>
</organism>
<dbReference type="SUPFAM" id="SSF101473">
    <property type="entry name" value="DhaL-like"/>
    <property type="match status" value="1"/>
</dbReference>
<dbReference type="RefSeq" id="WP_091469074.1">
    <property type="nucleotide sequence ID" value="NZ_FNFX01000001.1"/>
</dbReference>
<evidence type="ECO:0000256" key="1">
    <source>
        <dbReference type="ARBA" id="ARBA00022679"/>
    </source>
</evidence>
<reference evidence="5" key="1">
    <citation type="submission" date="2016-10" db="EMBL/GenBank/DDBJ databases">
        <authorList>
            <person name="Varghese N."/>
            <person name="Submissions S."/>
        </authorList>
    </citation>
    <scope>NUCLEOTIDE SEQUENCE [LARGE SCALE GENOMIC DNA]</scope>
    <source>
        <strain evidence="5">CBMB127</strain>
    </source>
</reference>
<name>A0A1G8ZLW0_9PROT</name>
<gene>
    <name evidence="4" type="ORF">SAMN05192566_0399</name>
</gene>
<keyword evidence="1" id="KW-0808">Transferase</keyword>
<dbReference type="PANTHER" id="PTHR28629">
    <property type="entry name" value="TRIOKINASE/FMN CYCLASE"/>
    <property type="match status" value="1"/>
</dbReference>